<evidence type="ECO:0000313" key="1">
    <source>
        <dbReference type="EMBL" id="KAG8658694.1"/>
    </source>
</evidence>
<organism evidence="1 2">
    <name type="scientific">Manihot esculenta</name>
    <name type="common">Cassava</name>
    <name type="synonym">Jatropha manihot</name>
    <dbReference type="NCBI Taxonomy" id="3983"/>
    <lineage>
        <taxon>Eukaryota</taxon>
        <taxon>Viridiplantae</taxon>
        <taxon>Streptophyta</taxon>
        <taxon>Embryophyta</taxon>
        <taxon>Tracheophyta</taxon>
        <taxon>Spermatophyta</taxon>
        <taxon>Magnoliopsida</taxon>
        <taxon>eudicotyledons</taxon>
        <taxon>Gunneridae</taxon>
        <taxon>Pentapetalae</taxon>
        <taxon>rosids</taxon>
        <taxon>fabids</taxon>
        <taxon>Malpighiales</taxon>
        <taxon>Euphorbiaceae</taxon>
        <taxon>Crotonoideae</taxon>
        <taxon>Manihoteae</taxon>
        <taxon>Manihot</taxon>
    </lineage>
</organism>
<accession>A0ACB7I397</accession>
<protein>
    <submittedName>
        <fullName evidence="1">Uncharacterized protein</fullName>
    </submittedName>
</protein>
<evidence type="ECO:0000313" key="2">
    <source>
        <dbReference type="Proteomes" id="UP000091857"/>
    </source>
</evidence>
<keyword evidence="2" id="KW-1185">Reference proteome</keyword>
<comment type="caution">
    <text evidence="1">The sequence shown here is derived from an EMBL/GenBank/DDBJ whole genome shotgun (WGS) entry which is preliminary data.</text>
</comment>
<reference evidence="2" key="1">
    <citation type="journal article" date="2016" name="Nat. Biotechnol.">
        <title>Sequencing wild and cultivated cassava and related species reveals extensive interspecific hybridization and genetic diversity.</title>
        <authorList>
            <person name="Bredeson J.V."/>
            <person name="Lyons J.B."/>
            <person name="Prochnik S.E."/>
            <person name="Wu G.A."/>
            <person name="Ha C.M."/>
            <person name="Edsinger-Gonzales E."/>
            <person name="Grimwood J."/>
            <person name="Schmutz J."/>
            <person name="Rabbi I.Y."/>
            <person name="Egesi C."/>
            <person name="Nauluvula P."/>
            <person name="Lebot V."/>
            <person name="Ndunguru J."/>
            <person name="Mkamilo G."/>
            <person name="Bart R.S."/>
            <person name="Setter T.L."/>
            <person name="Gleadow R.M."/>
            <person name="Kulakow P."/>
            <person name="Ferguson M.E."/>
            <person name="Rounsley S."/>
            <person name="Rokhsar D.S."/>
        </authorList>
    </citation>
    <scope>NUCLEOTIDE SEQUENCE [LARGE SCALE GENOMIC DNA]</scope>
    <source>
        <strain evidence="2">cv. AM560-2</strain>
    </source>
</reference>
<sequence length="255" mass="26497">MTAIFTSIFASTLLFATASLLPQSPPSCIDELVAFSSCLGYVSVAPNNLTDTATSQCCDAFSKAFNSRDGNCFCYLMRQPLIFGFMLNKSRLVSLPSVCSSVNGGSVMKYRGSPELICSGSPALPSLLSTTASVPPKPYDGPDVAPSSTSMPEENAETSPTPLSFTPEPIVESQATPKPLLKPIPAPDPASLGPTPPPVVCPSPSPKAPVVPEPTPSTLPPESSITLTLTPPSPTVDTGAPTSTTGSGIRHWKCR</sequence>
<name>A0ACB7I397_MANES</name>
<dbReference type="EMBL" id="CM004389">
    <property type="protein sequence ID" value="KAG8658694.1"/>
    <property type="molecule type" value="Genomic_DNA"/>
</dbReference>
<proteinExistence type="predicted"/>
<gene>
    <name evidence="1" type="ORF">MANES_03G176101v8</name>
</gene>
<dbReference type="Proteomes" id="UP000091857">
    <property type="component" value="Chromosome 3"/>
</dbReference>